<evidence type="ECO:0000259" key="3">
    <source>
        <dbReference type="PROSITE" id="PS51668"/>
    </source>
</evidence>
<comment type="similarity">
    <text evidence="2">Belongs to the tRNA methyltransferase O family.</text>
</comment>
<dbReference type="Gene3D" id="2.40.30.70">
    <property type="entry name" value="YaeB-like"/>
    <property type="match status" value="1"/>
</dbReference>
<dbReference type="InterPro" id="IPR036414">
    <property type="entry name" value="YaeB_N_sf"/>
</dbReference>
<gene>
    <name evidence="4" type="primary">tsaA</name>
    <name evidence="4" type="ORF">IAA48_05425</name>
</gene>
<proteinExistence type="inferred from homology"/>
<dbReference type="CDD" id="cd09281">
    <property type="entry name" value="UPF0066"/>
    <property type="match status" value="1"/>
</dbReference>
<reference evidence="4" key="2">
    <citation type="submission" date="2021-04" db="EMBL/GenBank/DDBJ databases">
        <authorList>
            <person name="Gilroy R."/>
        </authorList>
    </citation>
    <scope>NUCLEOTIDE SEQUENCE</scope>
    <source>
        <strain evidence="4">421</strain>
    </source>
</reference>
<reference evidence="4" key="1">
    <citation type="journal article" date="2021" name="PeerJ">
        <title>Extensive microbial diversity within the chicken gut microbiome revealed by metagenomics and culture.</title>
        <authorList>
            <person name="Gilroy R."/>
            <person name="Ravi A."/>
            <person name="Getino M."/>
            <person name="Pursley I."/>
            <person name="Horton D.L."/>
            <person name="Alikhan N.F."/>
            <person name="Baker D."/>
            <person name="Gharbi K."/>
            <person name="Hall N."/>
            <person name="Watson M."/>
            <person name="Adriaenssens E.M."/>
            <person name="Foster-Nyarko E."/>
            <person name="Jarju S."/>
            <person name="Secka A."/>
            <person name="Antonio M."/>
            <person name="Oren A."/>
            <person name="Chaudhuri R.R."/>
            <person name="La Ragione R."/>
            <person name="Hildebrand F."/>
            <person name="Pallen M.J."/>
        </authorList>
    </citation>
    <scope>NUCLEOTIDE SEQUENCE</scope>
    <source>
        <strain evidence="4">421</strain>
    </source>
</reference>
<dbReference type="InterPro" id="IPR023370">
    <property type="entry name" value="TrmO-like_N"/>
</dbReference>
<dbReference type="PANTHER" id="PTHR12818:SF0">
    <property type="entry name" value="TRNA (ADENINE(37)-N6)-METHYLTRANSFERASE"/>
    <property type="match status" value="1"/>
</dbReference>
<dbReference type="PANTHER" id="PTHR12818">
    <property type="entry name" value="TRNA (ADENINE(37)-N6)-METHYLTRANSFERASE"/>
    <property type="match status" value="1"/>
</dbReference>
<sequence length="227" mass="25597">MEIEPIGIIKTDFDQKFGIPRQSGRIEELKGIIEFREPYCTYDHFKGLEQFSHIWVIWGFSENEKKEKHATVRPPRLGGNTRIGVFASRSPFRPNNLALSCVALKEIRKTAGRCSLVIGGADMLSGTPVYDIKPYVAYSDSVPHASGGFAEENKEYSLAVQCDKEVLEKLPESKRTALMKLLADDPRPAYQDDENRIYGLSYAGYEIKFSVKGSNLKVIGIYEKTNH</sequence>
<dbReference type="PROSITE" id="PS51668">
    <property type="entry name" value="TSAA_2"/>
    <property type="match status" value="1"/>
</dbReference>
<evidence type="ECO:0000313" key="4">
    <source>
        <dbReference type="EMBL" id="HIW85918.1"/>
    </source>
</evidence>
<evidence type="ECO:0000256" key="2">
    <source>
        <dbReference type="ARBA" id="ARBA00033753"/>
    </source>
</evidence>
<dbReference type="InterPro" id="IPR041369">
    <property type="entry name" value="TrmO_C"/>
</dbReference>
<dbReference type="InterPro" id="IPR023368">
    <property type="entry name" value="UPF0066_cons_site"/>
</dbReference>
<dbReference type="AlphaFoldDB" id="A0A9D1UFX8"/>
<dbReference type="InterPro" id="IPR036413">
    <property type="entry name" value="YaeB-like_sf"/>
</dbReference>
<protein>
    <submittedName>
        <fullName evidence="4">tRNA (N6-threonylcarbamoyladenosine(37)-N6)-methyltransferase TrmO</fullName>
    </submittedName>
</protein>
<evidence type="ECO:0000256" key="1">
    <source>
        <dbReference type="ARBA" id="ARBA00022691"/>
    </source>
</evidence>
<keyword evidence="1" id="KW-0949">S-adenosyl-L-methionine</keyword>
<dbReference type="Gene3D" id="3.30.2310.10">
    <property type="entry name" value="YaeB-like"/>
    <property type="match status" value="1"/>
</dbReference>
<dbReference type="SUPFAM" id="SSF118196">
    <property type="entry name" value="YaeB-like"/>
    <property type="match status" value="1"/>
</dbReference>
<organism evidence="4 5">
    <name type="scientific">Candidatus Eubacterium faecipullorum</name>
    <dbReference type="NCBI Taxonomy" id="2838571"/>
    <lineage>
        <taxon>Bacteria</taxon>
        <taxon>Bacillati</taxon>
        <taxon>Bacillota</taxon>
        <taxon>Clostridia</taxon>
        <taxon>Eubacteriales</taxon>
        <taxon>Eubacteriaceae</taxon>
        <taxon>Eubacterium</taxon>
    </lineage>
</organism>
<dbReference type="Proteomes" id="UP000824205">
    <property type="component" value="Unassembled WGS sequence"/>
</dbReference>
<dbReference type="EMBL" id="DXGE01000024">
    <property type="protein sequence ID" value="HIW85918.1"/>
    <property type="molecule type" value="Genomic_DNA"/>
</dbReference>
<dbReference type="InterPro" id="IPR040372">
    <property type="entry name" value="YaeB-like"/>
</dbReference>
<comment type="caution">
    <text evidence="4">The sequence shown here is derived from an EMBL/GenBank/DDBJ whole genome shotgun (WGS) entry which is preliminary data.</text>
</comment>
<accession>A0A9D1UFX8</accession>
<dbReference type="NCBIfam" id="TIGR00104">
    <property type="entry name" value="tRNA_TsaA"/>
    <property type="match status" value="1"/>
</dbReference>
<dbReference type="Pfam" id="PF18389">
    <property type="entry name" value="TrmO_C"/>
    <property type="match status" value="1"/>
</dbReference>
<dbReference type="PROSITE" id="PS01318">
    <property type="entry name" value="TSAA_1"/>
    <property type="match status" value="1"/>
</dbReference>
<name>A0A9D1UFX8_9FIRM</name>
<dbReference type="Pfam" id="PF01980">
    <property type="entry name" value="TrmO_N"/>
    <property type="match status" value="1"/>
</dbReference>
<feature type="domain" description="TsaA-like" evidence="3">
    <location>
        <begin position="3"/>
        <end position="144"/>
    </location>
</feature>
<evidence type="ECO:0000313" key="5">
    <source>
        <dbReference type="Proteomes" id="UP000824205"/>
    </source>
</evidence>